<proteinExistence type="predicted"/>
<reference evidence="2" key="1">
    <citation type="journal article" date="2005" name="PLoS Biol.">
        <title>The genomes of Oryza sativa: a history of duplications.</title>
        <authorList>
            <person name="Yu J."/>
            <person name="Wang J."/>
            <person name="Lin W."/>
            <person name="Li S."/>
            <person name="Li H."/>
            <person name="Zhou J."/>
            <person name="Ni P."/>
            <person name="Dong W."/>
            <person name="Hu S."/>
            <person name="Zeng C."/>
            <person name="Zhang J."/>
            <person name="Zhang Y."/>
            <person name="Li R."/>
            <person name="Xu Z."/>
            <person name="Li S."/>
            <person name="Li X."/>
            <person name="Zheng H."/>
            <person name="Cong L."/>
            <person name="Lin L."/>
            <person name="Yin J."/>
            <person name="Geng J."/>
            <person name="Li G."/>
            <person name="Shi J."/>
            <person name="Liu J."/>
            <person name="Lv H."/>
            <person name="Li J."/>
            <person name="Wang J."/>
            <person name="Deng Y."/>
            <person name="Ran L."/>
            <person name="Shi X."/>
            <person name="Wang X."/>
            <person name="Wu Q."/>
            <person name="Li C."/>
            <person name="Ren X."/>
            <person name="Wang J."/>
            <person name="Wang X."/>
            <person name="Li D."/>
            <person name="Liu D."/>
            <person name="Zhang X."/>
            <person name="Ji Z."/>
            <person name="Zhao W."/>
            <person name="Sun Y."/>
            <person name="Zhang Z."/>
            <person name="Bao J."/>
            <person name="Han Y."/>
            <person name="Dong L."/>
            <person name="Ji J."/>
            <person name="Chen P."/>
            <person name="Wu S."/>
            <person name="Liu J."/>
            <person name="Xiao Y."/>
            <person name="Bu D."/>
            <person name="Tan J."/>
            <person name="Yang L."/>
            <person name="Ye C."/>
            <person name="Zhang J."/>
            <person name="Xu J."/>
            <person name="Zhou Y."/>
            <person name="Yu Y."/>
            <person name="Zhang B."/>
            <person name="Zhuang S."/>
            <person name="Wei H."/>
            <person name="Liu B."/>
            <person name="Lei M."/>
            <person name="Yu H."/>
            <person name="Li Y."/>
            <person name="Xu H."/>
            <person name="Wei S."/>
            <person name="He X."/>
            <person name="Fang L."/>
            <person name="Zhang Z."/>
            <person name="Zhang Y."/>
            <person name="Huang X."/>
            <person name="Su Z."/>
            <person name="Tong W."/>
            <person name="Li J."/>
            <person name="Tong Z."/>
            <person name="Li S."/>
            <person name="Ye J."/>
            <person name="Wang L."/>
            <person name="Fang L."/>
            <person name="Lei T."/>
            <person name="Chen C."/>
            <person name="Chen H."/>
            <person name="Xu Z."/>
            <person name="Li H."/>
            <person name="Huang H."/>
            <person name="Zhang F."/>
            <person name="Xu H."/>
            <person name="Li N."/>
            <person name="Zhao C."/>
            <person name="Li S."/>
            <person name="Dong L."/>
            <person name="Huang Y."/>
            <person name="Li L."/>
            <person name="Xi Y."/>
            <person name="Qi Q."/>
            <person name="Li W."/>
            <person name="Zhang B."/>
            <person name="Hu W."/>
            <person name="Zhang Y."/>
            <person name="Tian X."/>
            <person name="Jiao Y."/>
            <person name="Liang X."/>
            <person name="Jin J."/>
            <person name="Gao L."/>
            <person name="Zheng W."/>
            <person name="Hao B."/>
            <person name="Liu S."/>
            <person name="Wang W."/>
            <person name="Yuan L."/>
            <person name="Cao M."/>
            <person name="McDermott J."/>
            <person name="Samudrala R."/>
            <person name="Wang J."/>
            <person name="Wong G.K."/>
            <person name="Yang H."/>
        </authorList>
    </citation>
    <scope>NUCLEOTIDE SEQUENCE [LARGE SCALE GENOMIC DNA]</scope>
</reference>
<organism evidence="2">
    <name type="scientific">Oryza sativa subsp. japonica</name>
    <name type="common">Rice</name>
    <dbReference type="NCBI Taxonomy" id="39947"/>
    <lineage>
        <taxon>Eukaryota</taxon>
        <taxon>Viridiplantae</taxon>
        <taxon>Streptophyta</taxon>
        <taxon>Embryophyta</taxon>
        <taxon>Tracheophyta</taxon>
        <taxon>Spermatophyta</taxon>
        <taxon>Magnoliopsida</taxon>
        <taxon>Liliopsida</taxon>
        <taxon>Poales</taxon>
        <taxon>Poaceae</taxon>
        <taxon>BOP clade</taxon>
        <taxon>Oryzoideae</taxon>
        <taxon>Oryzeae</taxon>
        <taxon>Oryzinae</taxon>
        <taxon>Oryza</taxon>
        <taxon>Oryza sativa</taxon>
    </lineage>
</organism>
<gene>
    <name evidence="2" type="ORF">OsJ_10920</name>
</gene>
<name>A3AI56_ORYSJ</name>
<evidence type="ECO:0000313" key="2">
    <source>
        <dbReference type="EMBL" id="EAZ26995.1"/>
    </source>
</evidence>
<dbReference type="EMBL" id="CM000140">
    <property type="protein sequence ID" value="EAZ26995.1"/>
    <property type="molecule type" value="Genomic_DNA"/>
</dbReference>
<evidence type="ECO:0000256" key="1">
    <source>
        <dbReference type="SAM" id="MobiDB-lite"/>
    </source>
</evidence>
<feature type="region of interest" description="Disordered" evidence="1">
    <location>
        <begin position="95"/>
        <end position="163"/>
    </location>
</feature>
<reference evidence="2" key="2">
    <citation type="submission" date="2008-12" db="EMBL/GenBank/DDBJ databases">
        <title>Improved gene annotation of the rice (Oryza sativa) genomes.</title>
        <authorList>
            <person name="Wang J."/>
            <person name="Li R."/>
            <person name="Fan W."/>
            <person name="Huang Q."/>
            <person name="Zhang J."/>
            <person name="Zhou Y."/>
            <person name="Hu Y."/>
            <person name="Zi S."/>
            <person name="Li J."/>
            <person name="Ni P."/>
            <person name="Zheng H."/>
            <person name="Zhang Y."/>
            <person name="Zhao M."/>
            <person name="Hao Q."/>
            <person name="McDermott J."/>
            <person name="Samudrala R."/>
            <person name="Kristiansen K."/>
            <person name="Wong G.K.-S."/>
        </authorList>
    </citation>
    <scope>NUCLEOTIDE SEQUENCE</scope>
</reference>
<protein>
    <submittedName>
        <fullName evidence="2">Uncharacterized protein</fullName>
    </submittedName>
</protein>
<dbReference type="AlphaFoldDB" id="A3AI56"/>
<sequence>MQTEKKESAGAAGKKPPSFCDRLQRAFHARPAFRPLRRLGVRHGQDDDGGGVEDLVCSLCRMQTEKKESAGAAGKKPPSFCDRLQRAFHARPAFRPLRRLGFRHGQDDDGGGGAPGSTVNMQPATTTTHGGGPTEAGAATGGRPRSGARRAAAGGSETGCQACGRQRSGACRVAVGAGCKAAATVASPWACTCVDDRERTCRREGGGNDDEAATGDSGARAAAGCCCCR</sequence>
<feature type="compositionally biased region" description="Low complexity" evidence="1">
    <location>
        <begin position="135"/>
        <end position="159"/>
    </location>
</feature>
<dbReference type="Proteomes" id="UP000007752">
    <property type="component" value="Chromosome 3"/>
</dbReference>
<accession>A3AI56</accession>